<proteinExistence type="predicted"/>
<name>Q1WLC5_SINMM</name>
<protein>
    <submittedName>
        <fullName evidence="1">Uncharacterized protein</fullName>
    </submittedName>
</protein>
<dbReference type="AlphaFoldDB" id="Q1WLC5"/>
<evidence type="ECO:0000313" key="2">
    <source>
        <dbReference type="Proteomes" id="UP000009045"/>
    </source>
</evidence>
<sequence>MQGFARRPKNGLLPQCACEQLFKGTAVTFNCASMR</sequence>
<reference evidence="1 2" key="1">
    <citation type="journal article" date="2006" name="Appl. Environ. Microbiol.">
        <title>Sequence analysis of the 144-kilobase accessory plasmid pSmeSM11a, isolated from a dominant Sinorhizobium meliloti strain identified during a long-term field release experiment.</title>
        <authorList>
            <person name="Stiens M."/>
            <person name="Schneiker S."/>
            <person name="Keller M."/>
            <person name="Kuhn S."/>
            <person name="Puhler A."/>
            <person name="Schluter A."/>
        </authorList>
    </citation>
    <scope>NUCLEOTIDE SEQUENCE [LARGE SCALE GENOMIC DNA]</scope>
    <source>
        <strain evidence="2">SM11</strain>
        <plasmid evidence="1 2">pSmeSM11a</plasmid>
    </source>
</reference>
<dbReference type="EMBL" id="DQ145546">
    <property type="protein sequence ID" value="ABA56075.1"/>
    <property type="molecule type" value="Genomic_DNA"/>
</dbReference>
<accession>Q1WLC5</accession>
<organism evidence="1 2">
    <name type="scientific">Sinorhizobium meliloti (strain SM11)</name>
    <dbReference type="NCBI Taxonomy" id="707241"/>
    <lineage>
        <taxon>Bacteria</taxon>
        <taxon>Pseudomonadati</taxon>
        <taxon>Pseudomonadota</taxon>
        <taxon>Alphaproteobacteria</taxon>
        <taxon>Hyphomicrobiales</taxon>
        <taxon>Rhizobiaceae</taxon>
        <taxon>Sinorhizobium/Ensifer group</taxon>
        <taxon>Sinorhizobium</taxon>
    </lineage>
</organism>
<reference evidence="2" key="2">
    <citation type="journal article" date="2011" name="J. Biotechnol.">
        <title>The complete genome sequence of the dominant Sinorhizobium meliloti field isolate SM11 extends the S. meliloti pan-genome.</title>
        <authorList>
            <person name="Schneiker-Bekel S."/>
            <person name="Wibberg D."/>
            <person name="Bekel T."/>
            <person name="Blom J."/>
            <person name="Linke B."/>
            <person name="Neuweger H."/>
            <person name="Stiens M."/>
            <person name="Vorholter F.J."/>
            <person name="Weidner S."/>
            <person name="Goesmann A."/>
            <person name="Puhler A."/>
            <person name="Schluter A."/>
        </authorList>
    </citation>
    <scope>NUCLEOTIDE SEQUENCE [LARGE SCALE GENOMIC DNA]</scope>
    <source>
        <strain evidence="2">SM11</strain>
        <plasmid evidence="2">pSmeSM11a</plasmid>
    </source>
</reference>
<geneLocation type="plasmid" evidence="1 2">
    <name>pSmeSM11a</name>
</geneLocation>
<dbReference type="Proteomes" id="UP000009045">
    <property type="component" value="Plasmid pSmeSM11a"/>
</dbReference>
<keyword evidence="1" id="KW-0614">Plasmid</keyword>
<evidence type="ECO:0000313" key="1">
    <source>
        <dbReference type="EMBL" id="ABA56075.1"/>
    </source>
</evidence>